<evidence type="ECO:0000259" key="5">
    <source>
        <dbReference type="Pfam" id="PF04542"/>
    </source>
</evidence>
<dbReference type="Pfam" id="PF08281">
    <property type="entry name" value="Sigma70_r4_2"/>
    <property type="match status" value="1"/>
</dbReference>
<dbReference type="NCBIfam" id="TIGR02985">
    <property type="entry name" value="Sig70_bacteroi1"/>
    <property type="match status" value="1"/>
</dbReference>
<feature type="domain" description="RNA polymerase sigma-70 region 2" evidence="5">
    <location>
        <begin position="28"/>
        <end position="94"/>
    </location>
</feature>
<dbReference type="GO" id="GO:0003677">
    <property type="term" value="F:DNA binding"/>
    <property type="evidence" value="ECO:0007669"/>
    <property type="project" value="InterPro"/>
</dbReference>
<dbReference type="InterPro" id="IPR014284">
    <property type="entry name" value="RNA_pol_sigma-70_dom"/>
</dbReference>
<reference evidence="7" key="1">
    <citation type="submission" date="2020-05" db="EMBL/GenBank/DDBJ databases">
        <title>Chitinophaga laudate sp. nov., isolated from a tropical peat swamp.</title>
        <authorList>
            <person name="Goh C.B.S."/>
            <person name="Lee M.S."/>
            <person name="Parimannan S."/>
            <person name="Pasbakhsh P."/>
            <person name="Yule C.M."/>
            <person name="Rajandas H."/>
            <person name="Loke S."/>
            <person name="Croft L."/>
            <person name="Tan J.B.L."/>
        </authorList>
    </citation>
    <scope>NUCLEOTIDE SEQUENCE</scope>
    <source>
        <strain evidence="7">Mgbs1</strain>
    </source>
</reference>
<gene>
    <name evidence="7" type="ORF">ECE50_011145</name>
</gene>
<organism evidence="7 8">
    <name type="scientific">Chitinophaga solisilvae</name>
    <dbReference type="NCBI Taxonomy" id="1233460"/>
    <lineage>
        <taxon>Bacteria</taxon>
        <taxon>Pseudomonadati</taxon>
        <taxon>Bacteroidota</taxon>
        <taxon>Chitinophagia</taxon>
        <taxon>Chitinophagales</taxon>
        <taxon>Chitinophagaceae</taxon>
        <taxon>Chitinophaga</taxon>
    </lineage>
</organism>
<dbReference type="InterPro" id="IPR013324">
    <property type="entry name" value="RNA_pol_sigma_r3/r4-like"/>
</dbReference>
<dbReference type="NCBIfam" id="TIGR02937">
    <property type="entry name" value="sigma70-ECF"/>
    <property type="match status" value="1"/>
</dbReference>
<protein>
    <submittedName>
        <fullName evidence="7">RNA polymerase sigma-70 factor</fullName>
    </submittedName>
</protein>
<dbReference type="OrthoDB" id="656273at2"/>
<dbReference type="SUPFAM" id="SSF88659">
    <property type="entry name" value="Sigma3 and sigma4 domains of RNA polymerase sigma factors"/>
    <property type="match status" value="1"/>
</dbReference>
<evidence type="ECO:0000256" key="2">
    <source>
        <dbReference type="ARBA" id="ARBA00023015"/>
    </source>
</evidence>
<dbReference type="EMBL" id="RIAR02000001">
    <property type="protein sequence ID" value="NSL87390.1"/>
    <property type="molecule type" value="Genomic_DNA"/>
</dbReference>
<evidence type="ECO:0000256" key="4">
    <source>
        <dbReference type="ARBA" id="ARBA00023163"/>
    </source>
</evidence>
<dbReference type="Proteomes" id="UP000281028">
    <property type="component" value="Unassembled WGS sequence"/>
</dbReference>
<dbReference type="InterPro" id="IPR014327">
    <property type="entry name" value="RNA_pol_sigma70_bacteroid"/>
</dbReference>
<accession>A0A433WHY3</accession>
<dbReference type="InterPro" id="IPR036388">
    <property type="entry name" value="WH-like_DNA-bd_sf"/>
</dbReference>
<dbReference type="PANTHER" id="PTHR43133">
    <property type="entry name" value="RNA POLYMERASE ECF-TYPE SIGMA FACTO"/>
    <property type="match status" value="1"/>
</dbReference>
<evidence type="ECO:0000256" key="1">
    <source>
        <dbReference type="ARBA" id="ARBA00010641"/>
    </source>
</evidence>
<dbReference type="CDD" id="cd06171">
    <property type="entry name" value="Sigma70_r4"/>
    <property type="match status" value="1"/>
</dbReference>
<dbReference type="InterPro" id="IPR007627">
    <property type="entry name" value="RNA_pol_sigma70_r2"/>
</dbReference>
<feature type="domain" description="RNA polymerase sigma factor 70 region 4 type 2" evidence="6">
    <location>
        <begin position="127"/>
        <end position="178"/>
    </location>
</feature>
<dbReference type="RefSeq" id="WP_127038625.1">
    <property type="nucleotide sequence ID" value="NZ_JAABOK010000004.1"/>
</dbReference>
<proteinExistence type="inferred from homology"/>
<dbReference type="PANTHER" id="PTHR43133:SF46">
    <property type="entry name" value="RNA POLYMERASE SIGMA-70 FACTOR ECF SUBFAMILY"/>
    <property type="match status" value="1"/>
</dbReference>
<dbReference type="InterPro" id="IPR013325">
    <property type="entry name" value="RNA_pol_sigma_r2"/>
</dbReference>
<dbReference type="Pfam" id="PF04542">
    <property type="entry name" value="Sigma70_r2"/>
    <property type="match status" value="1"/>
</dbReference>
<keyword evidence="2" id="KW-0805">Transcription regulation</keyword>
<sequence>MDQNSIDIEIAKIDALKRGDTKALSYFFNNYYPPLCLFATRLIGETGAAEDIAGESFVKLWDRRTDFQTEQNIKAFLYITTRNACMDFYRKSQRQAQSKKDLTYIIGDDMEDETVMENEMIRAAVLGEIYKEIENLPLRARQIFKLSYIDGMKNQEIADEMGIAINTVKNQKARAIQLLRGMMLKKDVWGFSALALLLSTLLRRN</sequence>
<dbReference type="SUPFAM" id="SSF88946">
    <property type="entry name" value="Sigma2 domain of RNA polymerase sigma factors"/>
    <property type="match status" value="1"/>
</dbReference>
<evidence type="ECO:0000313" key="7">
    <source>
        <dbReference type="EMBL" id="NSL87390.1"/>
    </source>
</evidence>
<dbReference type="InterPro" id="IPR013249">
    <property type="entry name" value="RNA_pol_sigma70_r4_t2"/>
</dbReference>
<dbReference type="Gene3D" id="1.10.1740.10">
    <property type="match status" value="1"/>
</dbReference>
<evidence type="ECO:0000313" key="8">
    <source>
        <dbReference type="Proteomes" id="UP000281028"/>
    </source>
</evidence>
<keyword evidence="4" id="KW-0804">Transcription</keyword>
<dbReference type="InterPro" id="IPR039425">
    <property type="entry name" value="RNA_pol_sigma-70-like"/>
</dbReference>
<keyword evidence="3" id="KW-0731">Sigma factor</keyword>
<evidence type="ECO:0000259" key="6">
    <source>
        <dbReference type="Pfam" id="PF08281"/>
    </source>
</evidence>
<dbReference type="GO" id="GO:0016987">
    <property type="term" value="F:sigma factor activity"/>
    <property type="evidence" value="ECO:0007669"/>
    <property type="project" value="UniProtKB-KW"/>
</dbReference>
<evidence type="ECO:0000256" key="3">
    <source>
        <dbReference type="ARBA" id="ARBA00023082"/>
    </source>
</evidence>
<comment type="caution">
    <text evidence="7">The sequence shown here is derived from an EMBL/GenBank/DDBJ whole genome shotgun (WGS) entry which is preliminary data.</text>
</comment>
<comment type="similarity">
    <text evidence="1">Belongs to the sigma-70 factor family. ECF subfamily.</text>
</comment>
<keyword evidence="8" id="KW-1185">Reference proteome</keyword>
<dbReference type="AlphaFoldDB" id="A0A433WHY3"/>
<dbReference type="GO" id="GO:0006352">
    <property type="term" value="P:DNA-templated transcription initiation"/>
    <property type="evidence" value="ECO:0007669"/>
    <property type="project" value="InterPro"/>
</dbReference>
<dbReference type="Gene3D" id="1.10.10.10">
    <property type="entry name" value="Winged helix-like DNA-binding domain superfamily/Winged helix DNA-binding domain"/>
    <property type="match status" value="1"/>
</dbReference>
<name>A0A433WHY3_9BACT</name>